<evidence type="ECO:0000259" key="5">
    <source>
        <dbReference type="PROSITE" id="PS01124"/>
    </source>
</evidence>
<evidence type="ECO:0000256" key="4">
    <source>
        <dbReference type="SAM" id="Phobius"/>
    </source>
</evidence>
<keyword evidence="1" id="KW-0805">Transcription regulation</keyword>
<keyword evidence="4" id="KW-1133">Transmembrane helix</keyword>
<name>A0ABW0HSH5_9BACL</name>
<dbReference type="SUPFAM" id="SSF46689">
    <property type="entry name" value="Homeodomain-like"/>
    <property type="match status" value="1"/>
</dbReference>
<accession>A0ABW0HSH5</accession>
<evidence type="ECO:0000256" key="2">
    <source>
        <dbReference type="ARBA" id="ARBA00023125"/>
    </source>
</evidence>
<dbReference type="Proteomes" id="UP001596113">
    <property type="component" value="Unassembled WGS sequence"/>
</dbReference>
<feature type="transmembrane region" description="Helical" evidence="4">
    <location>
        <begin position="307"/>
        <end position="325"/>
    </location>
</feature>
<comment type="caution">
    <text evidence="6">The sequence shown here is derived from an EMBL/GenBank/DDBJ whole genome shotgun (WGS) entry which is preliminary data.</text>
</comment>
<dbReference type="PRINTS" id="PR00032">
    <property type="entry name" value="HTHARAC"/>
</dbReference>
<dbReference type="InterPro" id="IPR009057">
    <property type="entry name" value="Homeodomain-like_sf"/>
</dbReference>
<reference evidence="7" key="1">
    <citation type="journal article" date="2019" name="Int. J. Syst. Evol. Microbiol.">
        <title>The Global Catalogue of Microorganisms (GCM) 10K type strain sequencing project: providing services to taxonomists for standard genome sequencing and annotation.</title>
        <authorList>
            <consortium name="The Broad Institute Genomics Platform"/>
            <consortium name="The Broad Institute Genome Sequencing Center for Infectious Disease"/>
            <person name="Wu L."/>
            <person name="Ma J."/>
        </authorList>
    </citation>
    <scope>NUCLEOTIDE SEQUENCE [LARGE SCALE GENOMIC DNA]</scope>
    <source>
        <strain evidence="7">CGMCC 1.18575</strain>
    </source>
</reference>
<dbReference type="Gene3D" id="1.10.10.60">
    <property type="entry name" value="Homeodomain-like"/>
    <property type="match status" value="2"/>
</dbReference>
<dbReference type="Pfam" id="PF12833">
    <property type="entry name" value="HTH_18"/>
    <property type="match status" value="1"/>
</dbReference>
<dbReference type="RefSeq" id="WP_378134015.1">
    <property type="nucleotide sequence ID" value="NZ_JBHSMI010000025.1"/>
</dbReference>
<proteinExistence type="predicted"/>
<evidence type="ECO:0000313" key="6">
    <source>
        <dbReference type="EMBL" id="MFC5404069.1"/>
    </source>
</evidence>
<evidence type="ECO:0000256" key="3">
    <source>
        <dbReference type="ARBA" id="ARBA00023163"/>
    </source>
</evidence>
<dbReference type="PROSITE" id="PS01124">
    <property type="entry name" value="HTH_ARAC_FAMILY_2"/>
    <property type="match status" value="1"/>
</dbReference>
<dbReference type="SMART" id="SM00342">
    <property type="entry name" value="HTH_ARAC"/>
    <property type="match status" value="1"/>
</dbReference>
<keyword evidence="4" id="KW-0472">Membrane</keyword>
<keyword evidence="2" id="KW-0238">DNA-binding</keyword>
<keyword evidence="4" id="KW-0812">Transmembrane</keyword>
<evidence type="ECO:0000313" key="7">
    <source>
        <dbReference type="Proteomes" id="UP001596113"/>
    </source>
</evidence>
<dbReference type="PANTHER" id="PTHR43280:SF2">
    <property type="entry name" value="HTH-TYPE TRANSCRIPTIONAL REGULATOR EXSA"/>
    <property type="match status" value="1"/>
</dbReference>
<dbReference type="InterPro" id="IPR018060">
    <property type="entry name" value="HTH_AraC"/>
</dbReference>
<keyword evidence="3" id="KW-0804">Transcription</keyword>
<keyword evidence="7" id="KW-1185">Reference proteome</keyword>
<dbReference type="InterPro" id="IPR020449">
    <property type="entry name" value="Tscrpt_reg_AraC-type_HTH"/>
</dbReference>
<organism evidence="6 7">
    <name type="scientific">Cohnella soli</name>
    <dbReference type="NCBI Taxonomy" id="425005"/>
    <lineage>
        <taxon>Bacteria</taxon>
        <taxon>Bacillati</taxon>
        <taxon>Bacillota</taxon>
        <taxon>Bacilli</taxon>
        <taxon>Bacillales</taxon>
        <taxon>Paenibacillaceae</taxon>
        <taxon>Cohnella</taxon>
    </lineage>
</organism>
<feature type="domain" description="HTH araC/xylS-type" evidence="5">
    <location>
        <begin position="645"/>
        <end position="744"/>
    </location>
</feature>
<feature type="transmembrane region" description="Helical" evidence="4">
    <location>
        <begin position="12"/>
        <end position="31"/>
    </location>
</feature>
<protein>
    <submittedName>
        <fullName evidence="6">AraC family transcriptional regulator</fullName>
    </submittedName>
</protein>
<dbReference type="PANTHER" id="PTHR43280">
    <property type="entry name" value="ARAC-FAMILY TRANSCRIPTIONAL REGULATOR"/>
    <property type="match status" value="1"/>
</dbReference>
<evidence type="ECO:0000256" key="1">
    <source>
        <dbReference type="ARBA" id="ARBA00023015"/>
    </source>
</evidence>
<sequence>MFKQLVLKNPFQLFLTISLPFLISALVLLLVQSSLLNRNFEHFALQMIYSQQQTDLQNTSRNVQAMAQSVRSVAITAFFDDMIKDLLYSDVAEEEYVKYQKKMESYKNIYPFLQSIYIYNGRNMYTVPSEGFVFDRAGFPDKGIFPILDDIRNNRSHSIVLREIPNVLSGISTDAPSKIHVYSYLFFDTQLREGKVSEAIILNISEEWVKQNISAADEKNNRIQIVDASGRLMTADPDRKLLSDMNNVDYMKKINSLKEPSGSFRMNASGVDSFITYTDTGVFGWKMVSITPYTKILQEISIMKKKTVMLVLLLLAISMLIMLYFSRRLYLPVKLVIQNYNRLESEQKSEFYNRKQQFLRKLVQTNDFESARSLHNAFQQYRIALDPADTFRVLLLRIDYYSDFCSKYNARERDLLKFGIMNIVSEHLNGHHKHECVEVAEDQILVLMNERAGDDSEHREKTLLLVQDIQSSTSTYLRVSLSVAVSELFEALSNLNFHYLKTVDLSDYRIIKGRQAIITEGSISHRNEDFKYPQEQEKELADALIQGKFSEANRLLGVMIDHASSFSYTALNSVLIRLLLSVRHAVELLESNHSIKVNFNFQAYLTKLQKIETLDEIKSDFHALFEHLAQELVAKKDNKHLNLIEDVARIVQRDFANPALSLDTVADEVGFSSPYVGKLFRKHFLVSVNDYINQIRLTHATEWIATTDDTITDIMLQSGFSSRSHFFTLFKKEHGLTPSQYRTMIKKSG</sequence>
<gene>
    <name evidence="6" type="ORF">ACFPOF_15100</name>
</gene>
<dbReference type="EMBL" id="JBHSMI010000025">
    <property type="protein sequence ID" value="MFC5404069.1"/>
    <property type="molecule type" value="Genomic_DNA"/>
</dbReference>